<evidence type="ECO:0000256" key="4">
    <source>
        <dbReference type="SAM" id="SignalP"/>
    </source>
</evidence>
<organism evidence="6 7">
    <name type="scientific">Symbiodinium microadriaticum</name>
    <name type="common">Dinoflagellate</name>
    <name type="synonym">Zooxanthella microadriatica</name>
    <dbReference type="NCBI Taxonomy" id="2951"/>
    <lineage>
        <taxon>Eukaryota</taxon>
        <taxon>Sar</taxon>
        <taxon>Alveolata</taxon>
        <taxon>Dinophyceae</taxon>
        <taxon>Suessiales</taxon>
        <taxon>Symbiodiniaceae</taxon>
        <taxon>Symbiodinium</taxon>
    </lineage>
</organism>
<dbReference type="SUPFAM" id="SSF54236">
    <property type="entry name" value="Ubiquitin-like"/>
    <property type="match status" value="1"/>
</dbReference>
<dbReference type="Gene3D" id="3.80.10.10">
    <property type="entry name" value="Ribonuclease Inhibitor"/>
    <property type="match status" value="2"/>
</dbReference>
<accession>A0A1Q9DDL5</accession>
<dbReference type="InterPro" id="IPR002110">
    <property type="entry name" value="Ankyrin_rpt"/>
</dbReference>
<evidence type="ECO:0000313" key="7">
    <source>
        <dbReference type="Proteomes" id="UP000186817"/>
    </source>
</evidence>
<evidence type="ECO:0000256" key="3">
    <source>
        <dbReference type="PROSITE-ProRule" id="PRU00023"/>
    </source>
</evidence>
<feature type="domain" description="Ubiquitin-like" evidence="5">
    <location>
        <begin position="140"/>
        <end position="206"/>
    </location>
</feature>
<dbReference type="InterPro" id="IPR029071">
    <property type="entry name" value="Ubiquitin-like_domsf"/>
</dbReference>
<dbReference type="Pfam" id="PF13086">
    <property type="entry name" value="AAA_11"/>
    <property type="match status" value="1"/>
</dbReference>
<keyword evidence="4" id="KW-0732">Signal</keyword>
<evidence type="ECO:0000313" key="6">
    <source>
        <dbReference type="EMBL" id="OLP93313.1"/>
    </source>
</evidence>
<evidence type="ECO:0000256" key="2">
    <source>
        <dbReference type="ARBA" id="ARBA00023043"/>
    </source>
</evidence>
<dbReference type="SMART" id="SM00248">
    <property type="entry name" value="ANK"/>
    <property type="match status" value="8"/>
</dbReference>
<comment type="caution">
    <text evidence="6">The sequence shown here is derived from an EMBL/GenBank/DDBJ whole genome shotgun (WGS) entry which is preliminary data.</text>
</comment>
<dbReference type="PANTHER" id="PTHR24198">
    <property type="entry name" value="ANKYRIN REPEAT AND PROTEIN KINASE DOMAIN-CONTAINING PROTEIN"/>
    <property type="match status" value="1"/>
</dbReference>
<dbReference type="InterPro" id="IPR036770">
    <property type="entry name" value="Ankyrin_rpt-contain_sf"/>
</dbReference>
<dbReference type="CDD" id="cd17039">
    <property type="entry name" value="Ubl_ubiquitin_like"/>
    <property type="match status" value="1"/>
</dbReference>
<dbReference type="PROSITE" id="PS50297">
    <property type="entry name" value="ANK_REP_REGION"/>
    <property type="match status" value="3"/>
</dbReference>
<protein>
    <submittedName>
        <fullName evidence="6">Ankyrin repeat domain-containing protein 17</fullName>
    </submittedName>
</protein>
<reference evidence="6 7" key="1">
    <citation type="submission" date="2016-02" db="EMBL/GenBank/DDBJ databases">
        <title>Genome analysis of coral dinoflagellate symbionts highlights evolutionary adaptations to a symbiotic lifestyle.</title>
        <authorList>
            <person name="Aranda M."/>
            <person name="Li Y."/>
            <person name="Liew Y.J."/>
            <person name="Baumgarten S."/>
            <person name="Simakov O."/>
            <person name="Wilson M."/>
            <person name="Piel J."/>
            <person name="Ashoor H."/>
            <person name="Bougouffa S."/>
            <person name="Bajic V.B."/>
            <person name="Ryu T."/>
            <person name="Ravasi T."/>
            <person name="Bayer T."/>
            <person name="Micklem G."/>
            <person name="Kim H."/>
            <person name="Bhak J."/>
            <person name="Lajeunesse T.C."/>
            <person name="Voolstra C.R."/>
        </authorList>
    </citation>
    <scope>NUCLEOTIDE SEQUENCE [LARGE SCALE GENOMIC DNA]</scope>
    <source>
        <strain evidence="6 7">CCMP2467</strain>
    </source>
</reference>
<evidence type="ECO:0000256" key="1">
    <source>
        <dbReference type="ARBA" id="ARBA00022737"/>
    </source>
</evidence>
<dbReference type="InterPro" id="IPR027417">
    <property type="entry name" value="P-loop_NTPase"/>
</dbReference>
<dbReference type="GO" id="GO:0004386">
    <property type="term" value="F:helicase activity"/>
    <property type="evidence" value="ECO:0007669"/>
    <property type="project" value="InterPro"/>
</dbReference>
<feature type="chain" id="PRO_5013067927" evidence="4">
    <location>
        <begin position="17"/>
        <end position="1295"/>
    </location>
</feature>
<dbReference type="PROSITE" id="PS50053">
    <property type="entry name" value="UBIQUITIN_2"/>
    <property type="match status" value="1"/>
</dbReference>
<keyword evidence="2 3" id="KW-0040">ANK repeat</keyword>
<dbReference type="OrthoDB" id="439624at2759"/>
<dbReference type="Gene3D" id="1.25.40.20">
    <property type="entry name" value="Ankyrin repeat-containing domain"/>
    <property type="match status" value="3"/>
</dbReference>
<feature type="signal peptide" evidence="4">
    <location>
        <begin position="1"/>
        <end position="16"/>
    </location>
</feature>
<feature type="repeat" description="ANK" evidence="3">
    <location>
        <begin position="439"/>
        <end position="471"/>
    </location>
</feature>
<gene>
    <name evidence="6" type="primary">ANKRD17</name>
    <name evidence="6" type="ORF">AK812_SmicGene24797</name>
</gene>
<dbReference type="PROSITE" id="PS50088">
    <property type="entry name" value="ANK_REPEAT"/>
    <property type="match status" value="3"/>
</dbReference>
<feature type="repeat" description="ANK" evidence="3">
    <location>
        <begin position="472"/>
        <end position="504"/>
    </location>
</feature>
<dbReference type="InterPro" id="IPR041677">
    <property type="entry name" value="DNA2/NAM7_AAA_11"/>
</dbReference>
<dbReference type="SUPFAM" id="SSF48403">
    <property type="entry name" value="Ankyrin repeat"/>
    <property type="match status" value="1"/>
</dbReference>
<dbReference type="SUPFAM" id="SSF52047">
    <property type="entry name" value="RNI-like"/>
    <property type="match status" value="1"/>
</dbReference>
<dbReference type="SUPFAM" id="SSF52540">
    <property type="entry name" value="P-loop containing nucleoside triphosphate hydrolases"/>
    <property type="match status" value="1"/>
</dbReference>
<dbReference type="InterPro" id="IPR041679">
    <property type="entry name" value="DNA2/NAM7-like_C"/>
</dbReference>
<dbReference type="EMBL" id="LSRX01000587">
    <property type="protein sequence ID" value="OLP93313.1"/>
    <property type="molecule type" value="Genomic_DNA"/>
</dbReference>
<dbReference type="InterPro" id="IPR032675">
    <property type="entry name" value="LRR_dom_sf"/>
</dbReference>
<dbReference type="InterPro" id="IPR000626">
    <property type="entry name" value="Ubiquitin-like_dom"/>
</dbReference>
<keyword evidence="7" id="KW-1185">Reference proteome</keyword>
<sequence length="1295" mass="141329">MFHAVLIASFPTVARGTACDLPVVPLRPGLLPTPEAPKPWTWLEAFGISRQTWKAVTGGDERTSEQLHDLVEKGLVDYADRFTAQFPTEVQWQEGLDRKRVWRVVRSVLEEPAVGEIYGSALVAESVPLFHLLAPLPPGLRLPQSKWFVSEELLAVSTEELGDVKTLKSRLRELHGFPLCLQRLVKDGQVLDDSLQLEDFAASTGNVDVAQFLLNAGVCEMDTDTEMPAITVSLIRAAECGHTAVAMLLLDGADRDAKHEALVAACKNGHAETAQRLLEAINCEESDPSEMYFMSEAFLCAVHRGHLEAMQVLLEGRADLADHCDAGLLGASSHGHGEVVKLLLGRGACKDVLGQSGLTGLMSAAANGHPAVVRVLVDVGADTSVQDSYGCTALLLASGASKTVKLSNGRAVLVTNPGHTESVRLLLEAGADKDKRDGQGRTALIEASLGNHAEIAQLLLEARADVHALDNFGRTALHCASSCGHMAIVDSLLEAGGTAEKNSGRADCQDWLASSLPSPTGLPVVAFAEEVETMRRLLSASGRTARHYRSEKTRRCLELLELGGYEENGSELCKNCKAFFSCRQSENATRLVRATLTSCRSFTEELALQPCWALRILDLSSFRCLEPRTLKILVSTFPKLRVLRIQPDEGYAELPSSAEVEGAFWPTLQGLEAQFATPVPPAWLCELRGLRRLHISATDRGAMIALPPCLGNLTELIHLNVVRNNLRGVSSLPSSLRFLSELRSFEAFENGATGETRDEHCPDIQVPQRKLCVPGYVARSEGERPNWRCPQAGWNIRLEDRSLPWWHWRKIEKMHIDANFIFGNIPDDIPDLWPRLRSLDLHDLQLTGPLPRSLGRLENLTQLQVQLNDLECGAGEEAVVAELLRHPKMRTLNVDANPRLCGCVPSRTRATEPFARGRLQREGGIMTRSVDLGLPEDAAGTRTVQLPRGSNVSASQDDVVAICGEGFPAQFAKVLRISATSMQLRPLWPTAARRSQHATGLVQLRGVVFTVPGRRASLALRGFDLSAGPWCDGSAVRTLLQGITDTTAATAADRMPARTPGSEGTPAQRRVLEAARSRPLLLVQGPPGTGKTTTTAQILRQWLWDSSGEGGVCRRRQVRRWVSGQFALAAAVHGLWAEHRRSFCCSRLAVATCAGAGHDLFDEGIFRWVLLDEATQATEPEALIPLARLRETLSTLVLSMGAQRLGLATSLFERLVAEVGPKEVLLLDMQFRMLPALAAFPAAFFYQGRLGTGRSEEELQPLRHHETVNFTGIRGYERSVGTSYDNPAEGFTANM</sequence>
<name>A0A1Q9DDL5_SYMMI</name>
<dbReference type="Proteomes" id="UP000186817">
    <property type="component" value="Unassembled WGS sequence"/>
</dbReference>
<evidence type="ECO:0000259" key="5">
    <source>
        <dbReference type="PROSITE" id="PS50053"/>
    </source>
</evidence>
<dbReference type="Gene3D" id="3.40.50.300">
    <property type="entry name" value="P-loop containing nucleotide triphosphate hydrolases"/>
    <property type="match status" value="1"/>
</dbReference>
<dbReference type="Pfam" id="PF12796">
    <property type="entry name" value="Ank_2"/>
    <property type="match status" value="3"/>
</dbReference>
<proteinExistence type="predicted"/>
<keyword evidence="1" id="KW-0677">Repeat</keyword>
<feature type="repeat" description="ANK" evidence="3">
    <location>
        <begin position="356"/>
        <end position="388"/>
    </location>
</feature>
<dbReference type="Pfam" id="PF13087">
    <property type="entry name" value="AAA_12"/>
    <property type="match status" value="1"/>
</dbReference>
<dbReference type="PANTHER" id="PTHR24198:SF165">
    <property type="entry name" value="ANKYRIN REPEAT-CONTAINING PROTEIN-RELATED"/>
    <property type="match status" value="1"/>
</dbReference>